<feature type="compositionally biased region" description="Pro residues" evidence="1">
    <location>
        <begin position="121"/>
        <end position="149"/>
    </location>
</feature>
<evidence type="ECO:0000313" key="2">
    <source>
        <dbReference type="EMBL" id="CAE4650455.1"/>
    </source>
</evidence>
<feature type="region of interest" description="Disordered" evidence="1">
    <location>
        <begin position="228"/>
        <end position="251"/>
    </location>
</feature>
<protein>
    <recommendedName>
        <fullName evidence="3">C3H1-type domain-containing protein</fullName>
    </recommendedName>
</protein>
<feature type="compositionally biased region" description="Low complexity" evidence="1">
    <location>
        <begin position="100"/>
        <end position="120"/>
    </location>
</feature>
<gene>
    <name evidence="2" type="ORF">AMON00008_LOCUS52680</name>
</gene>
<evidence type="ECO:0008006" key="3">
    <source>
        <dbReference type="Google" id="ProtNLM"/>
    </source>
</evidence>
<dbReference type="AlphaFoldDB" id="A0A7S4SPR3"/>
<feature type="compositionally biased region" description="Low complexity" evidence="1">
    <location>
        <begin position="150"/>
        <end position="165"/>
    </location>
</feature>
<reference evidence="2" key="1">
    <citation type="submission" date="2021-01" db="EMBL/GenBank/DDBJ databases">
        <authorList>
            <person name="Corre E."/>
            <person name="Pelletier E."/>
            <person name="Niang G."/>
            <person name="Scheremetjew M."/>
            <person name="Finn R."/>
            <person name="Kale V."/>
            <person name="Holt S."/>
            <person name="Cochrane G."/>
            <person name="Meng A."/>
            <person name="Brown T."/>
            <person name="Cohen L."/>
        </authorList>
    </citation>
    <scope>NUCLEOTIDE SEQUENCE</scope>
    <source>
        <strain evidence="2">CCMP3105</strain>
    </source>
</reference>
<proteinExistence type="predicted"/>
<sequence length="296" mass="30671">MLGETAEASLHGGGRRLKLVGRISSTLTCSTGVSTSSESPRPSESEDTEESLIAGYPTELCVKNTFLQFSPVSDLLEGRAAPLRRSHSAPAPRGARTEESASAASQAVALTEGAGSAQLQQPPPPPAAPPSAPTPELSLPPPPPAPPGWPLEAEGSSSAPTTRASTPAVLRLADALGQPEPGHPELPTVGSAGHRLGRCKPCAFVWKEAGCGNGTECPFCHLCGPSERRRRKKERKAERKVPLSLATSASSHSPLALPGVLMQQVTTPSRSTQVAGLVSEVPLPTPIGQRVLLGRL</sequence>
<accession>A0A7S4SPR3</accession>
<evidence type="ECO:0000256" key="1">
    <source>
        <dbReference type="SAM" id="MobiDB-lite"/>
    </source>
</evidence>
<feature type="region of interest" description="Disordered" evidence="1">
    <location>
        <begin position="82"/>
        <end position="165"/>
    </location>
</feature>
<dbReference type="EMBL" id="HBNR01074186">
    <property type="protein sequence ID" value="CAE4650455.1"/>
    <property type="molecule type" value="Transcribed_RNA"/>
</dbReference>
<name>A0A7S4SPR3_9DINO</name>
<organism evidence="2">
    <name type="scientific">Alexandrium monilatum</name>
    <dbReference type="NCBI Taxonomy" id="311494"/>
    <lineage>
        <taxon>Eukaryota</taxon>
        <taxon>Sar</taxon>
        <taxon>Alveolata</taxon>
        <taxon>Dinophyceae</taxon>
        <taxon>Gonyaulacales</taxon>
        <taxon>Pyrocystaceae</taxon>
        <taxon>Alexandrium</taxon>
    </lineage>
</organism>
<feature type="region of interest" description="Disordered" evidence="1">
    <location>
        <begin position="29"/>
        <end position="50"/>
    </location>
</feature>